<dbReference type="InterPro" id="IPR050377">
    <property type="entry name" value="Radical_SAM_PqqE_MftC-like"/>
</dbReference>
<dbReference type="PANTHER" id="PTHR11228:SF34">
    <property type="entry name" value="TUNGSTEN-CONTAINING ALDEHYDE FERREDOXIN OXIDOREDUCTASE COFACTOR MODIFYING PROTEIN"/>
    <property type="match status" value="1"/>
</dbReference>
<proteinExistence type="predicted"/>
<dbReference type="PIRSF" id="PIRSF037420">
    <property type="entry name" value="PQQ_syn_pqqE"/>
    <property type="match status" value="1"/>
</dbReference>
<dbReference type="InterPro" id="IPR007197">
    <property type="entry name" value="rSAM"/>
</dbReference>
<dbReference type="AlphaFoldDB" id="A0A2G6MSD3"/>
<keyword evidence="3" id="KW-0949">S-adenosyl-L-methionine</keyword>
<dbReference type="CDD" id="cd01335">
    <property type="entry name" value="Radical_SAM"/>
    <property type="match status" value="1"/>
</dbReference>
<evidence type="ECO:0000256" key="2">
    <source>
        <dbReference type="ARBA" id="ARBA00022485"/>
    </source>
</evidence>
<organism evidence="8 9">
    <name type="scientific">Desulfobacter postgatei</name>
    <dbReference type="NCBI Taxonomy" id="2293"/>
    <lineage>
        <taxon>Bacteria</taxon>
        <taxon>Pseudomonadati</taxon>
        <taxon>Thermodesulfobacteriota</taxon>
        <taxon>Desulfobacteria</taxon>
        <taxon>Desulfobacterales</taxon>
        <taxon>Desulfobacteraceae</taxon>
        <taxon>Desulfobacter</taxon>
    </lineage>
</organism>
<gene>
    <name evidence="8" type="primary">ahbD</name>
    <name evidence="8" type="ORF">CSA25_02885</name>
</gene>
<dbReference type="Gene3D" id="3.20.20.70">
    <property type="entry name" value="Aldolase class I"/>
    <property type="match status" value="1"/>
</dbReference>
<dbReference type="Pfam" id="PF04055">
    <property type="entry name" value="Radical_SAM"/>
    <property type="match status" value="1"/>
</dbReference>
<dbReference type="EMBL" id="PDTI01000025">
    <property type="protein sequence ID" value="PIE62915.1"/>
    <property type="molecule type" value="Genomic_DNA"/>
</dbReference>
<evidence type="ECO:0000256" key="6">
    <source>
        <dbReference type="ARBA" id="ARBA00023014"/>
    </source>
</evidence>
<accession>A0A2G6MSD3</accession>
<reference evidence="8 9" key="1">
    <citation type="submission" date="2017-10" db="EMBL/GenBank/DDBJ databases">
        <title>Novel microbial diversity and functional potential in the marine mammal oral microbiome.</title>
        <authorList>
            <person name="Dudek N.K."/>
            <person name="Sun C.L."/>
            <person name="Burstein D."/>
            <person name="Kantor R.S."/>
            <person name="Aliaga Goltsman D.S."/>
            <person name="Bik E.M."/>
            <person name="Thomas B.C."/>
            <person name="Banfield J.F."/>
            <person name="Relman D.A."/>
        </authorList>
    </citation>
    <scope>NUCLEOTIDE SEQUENCE [LARGE SCALE GENOMIC DNA]</scope>
    <source>
        <strain evidence="8">DOLJORAL78_47_202</strain>
    </source>
</reference>
<dbReference type="InterPro" id="IPR058240">
    <property type="entry name" value="rSAM_sf"/>
</dbReference>
<keyword evidence="2" id="KW-0004">4Fe-4S</keyword>
<comment type="cofactor">
    <cofactor evidence="1">
        <name>[4Fe-4S] cluster</name>
        <dbReference type="ChEBI" id="CHEBI:49883"/>
    </cofactor>
</comment>
<dbReference type="Pfam" id="PF13186">
    <property type="entry name" value="SPASM"/>
    <property type="match status" value="1"/>
</dbReference>
<dbReference type="GO" id="GO:0051539">
    <property type="term" value="F:4 iron, 4 sulfur cluster binding"/>
    <property type="evidence" value="ECO:0007669"/>
    <property type="project" value="UniProtKB-KW"/>
</dbReference>
<evidence type="ECO:0000313" key="8">
    <source>
        <dbReference type="EMBL" id="PIE62915.1"/>
    </source>
</evidence>
<evidence type="ECO:0000256" key="4">
    <source>
        <dbReference type="ARBA" id="ARBA00022723"/>
    </source>
</evidence>
<dbReference type="InterPro" id="IPR030896">
    <property type="entry name" value="rSAM_AhbD_hemeb"/>
</dbReference>
<evidence type="ECO:0000256" key="5">
    <source>
        <dbReference type="ARBA" id="ARBA00023004"/>
    </source>
</evidence>
<sequence length="371" mass="40972">MAHPHKTPPHGHAAPHAGGKKDILRLVAWETTRRCNLTCKHCRAAAQDHVYKDELTTQESFTLLDQIREVGQPIIILTGGEPLLRDDIFDIAAYGDKIGLRMVMAPNGTLLDEESVTRLMKSGIKRISVSLDGATAASHDAFRGVDGAFDRAINGIKIAKAAGLDFQINTVITKTNLDEISAILTLAESLGAAAHHIFLLVPTGRGKYIVDTAIDAKEYEETLNWFYDQRDKTSLQLKATCAPHYYRILRQRAKAEGRKVSFKTHGLDAVTRGCLAGTGFCFISHVGRVQTCGFLDVTCGDIKTHHFKDVWENSDVFNKLRNFNNLDPKCGLCEYKQVCGGCRARAYEATGNYLAQEPLCTYQPARHKSAV</sequence>
<dbReference type="SFLD" id="SFLDG01386">
    <property type="entry name" value="main_SPASM_domain-containing"/>
    <property type="match status" value="1"/>
</dbReference>
<dbReference type="NCBIfam" id="TIGR04545">
    <property type="entry name" value="rSAM_ahbD_hemeb"/>
    <property type="match status" value="1"/>
</dbReference>
<keyword evidence="4" id="KW-0479">Metal-binding</keyword>
<dbReference type="PANTHER" id="PTHR11228">
    <property type="entry name" value="RADICAL SAM DOMAIN PROTEIN"/>
    <property type="match status" value="1"/>
</dbReference>
<dbReference type="GO" id="GO:0046872">
    <property type="term" value="F:metal ion binding"/>
    <property type="evidence" value="ECO:0007669"/>
    <property type="project" value="UniProtKB-KW"/>
</dbReference>
<protein>
    <submittedName>
        <fullName evidence="8">Heme b synthase</fullName>
    </submittedName>
</protein>
<comment type="caution">
    <text evidence="8">The sequence shown here is derived from an EMBL/GenBank/DDBJ whole genome shotgun (WGS) entry which is preliminary data.</text>
</comment>
<dbReference type="InterPro" id="IPR023885">
    <property type="entry name" value="4Fe4S-binding_SPASM_dom"/>
</dbReference>
<dbReference type="NCBIfam" id="TIGR04085">
    <property type="entry name" value="rSAM_more_4Fe4S"/>
    <property type="match status" value="1"/>
</dbReference>
<dbReference type="SFLD" id="SFLDG01067">
    <property type="entry name" value="SPASM/twitch_domain_containing"/>
    <property type="match status" value="1"/>
</dbReference>
<keyword evidence="6" id="KW-0411">Iron-sulfur</keyword>
<dbReference type="CDD" id="cd21123">
    <property type="entry name" value="SPASM_MftC-like"/>
    <property type="match status" value="1"/>
</dbReference>
<dbReference type="Proteomes" id="UP000231203">
    <property type="component" value="Unassembled WGS sequence"/>
</dbReference>
<dbReference type="InterPro" id="IPR034480">
    <property type="entry name" value="Heme_synthase-like"/>
</dbReference>
<evidence type="ECO:0000256" key="1">
    <source>
        <dbReference type="ARBA" id="ARBA00001966"/>
    </source>
</evidence>
<dbReference type="PROSITE" id="PS51918">
    <property type="entry name" value="RADICAL_SAM"/>
    <property type="match status" value="1"/>
</dbReference>
<name>A0A2G6MSD3_9BACT</name>
<dbReference type="SUPFAM" id="SSF102114">
    <property type="entry name" value="Radical SAM enzymes"/>
    <property type="match status" value="1"/>
</dbReference>
<dbReference type="GO" id="GO:0003824">
    <property type="term" value="F:catalytic activity"/>
    <property type="evidence" value="ECO:0007669"/>
    <property type="project" value="InterPro"/>
</dbReference>
<evidence type="ECO:0000313" key="9">
    <source>
        <dbReference type="Proteomes" id="UP000231203"/>
    </source>
</evidence>
<dbReference type="SFLD" id="SFLDS00029">
    <property type="entry name" value="Radical_SAM"/>
    <property type="match status" value="1"/>
</dbReference>
<dbReference type="InterPro" id="IPR017200">
    <property type="entry name" value="PqqE-like"/>
</dbReference>
<evidence type="ECO:0000256" key="3">
    <source>
        <dbReference type="ARBA" id="ARBA00022691"/>
    </source>
</evidence>
<dbReference type="InterPro" id="IPR013785">
    <property type="entry name" value="Aldolase_TIM"/>
</dbReference>
<keyword evidence="5" id="KW-0408">Iron</keyword>
<dbReference type="SFLD" id="SFLDF00542">
    <property type="entry name" value="alternative_heme_biosynthesis"/>
    <property type="match status" value="1"/>
</dbReference>
<dbReference type="SFLD" id="SFLDG01385">
    <property type="entry name" value="heme_carboxy_lyase_like"/>
    <property type="match status" value="1"/>
</dbReference>
<evidence type="ECO:0000259" key="7">
    <source>
        <dbReference type="PROSITE" id="PS51918"/>
    </source>
</evidence>
<feature type="domain" description="Radical SAM core" evidence="7">
    <location>
        <begin position="16"/>
        <end position="259"/>
    </location>
</feature>